<feature type="domain" description="HTH araC/xylS-type" evidence="6">
    <location>
        <begin position="193"/>
        <end position="289"/>
    </location>
</feature>
<keyword evidence="2" id="KW-0238">DNA-binding</keyword>
<dbReference type="Pfam" id="PF02311">
    <property type="entry name" value="AraC_binding"/>
    <property type="match status" value="1"/>
</dbReference>
<evidence type="ECO:0000313" key="7">
    <source>
        <dbReference type="EMBL" id="PKA68721.1"/>
    </source>
</evidence>
<dbReference type="PANTHER" id="PTHR11019">
    <property type="entry name" value="HTH-TYPE TRANSCRIPTIONAL REGULATOR NIMR"/>
    <property type="match status" value="1"/>
</dbReference>
<dbReference type="InterPro" id="IPR011051">
    <property type="entry name" value="RmlC_Cupin_sf"/>
</dbReference>
<dbReference type="InterPro" id="IPR003313">
    <property type="entry name" value="AraC-bd"/>
</dbReference>
<dbReference type="InterPro" id="IPR018062">
    <property type="entry name" value="HTH_AraC-typ_CS"/>
</dbReference>
<dbReference type="InterPro" id="IPR009057">
    <property type="entry name" value="Homeodomain-like_sf"/>
</dbReference>
<dbReference type="Gene3D" id="1.10.10.60">
    <property type="entry name" value="Homeodomain-like"/>
    <property type="match status" value="1"/>
</dbReference>
<evidence type="ECO:0000256" key="4">
    <source>
        <dbReference type="ARBA" id="ARBA00023163"/>
    </source>
</evidence>
<evidence type="ECO:0000256" key="2">
    <source>
        <dbReference type="ARBA" id="ARBA00023125"/>
    </source>
</evidence>
<proteinExistence type="predicted"/>
<organism evidence="7 8">
    <name type="scientific">Pseudomonas baetica</name>
    <dbReference type="NCBI Taxonomy" id="674054"/>
    <lineage>
        <taxon>Bacteria</taxon>
        <taxon>Pseudomonadati</taxon>
        <taxon>Pseudomonadota</taxon>
        <taxon>Gammaproteobacteria</taxon>
        <taxon>Pseudomonadales</taxon>
        <taxon>Pseudomonadaceae</taxon>
        <taxon>Pseudomonas</taxon>
    </lineage>
</organism>
<dbReference type="PROSITE" id="PS00041">
    <property type="entry name" value="HTH_ARAC_FAMILY_1"/>
    <property type="match status" value="1"/>
</dbReference>
<accession>A0ABX4PUK2</accession>
<dbReference type="CDD" id="cd06124">
    <property type="entry name" value="cupin_NimR-like_N"/>
    <property type="match status" value="1"/>
</dbReference>
<keyword evidence="3" id="KW-0010">Activator</keyword>
<dbReference type="PROSITE" id="PS01124">
    <property type="entry name" value="HTH_ARAC_FAMILY_2"/>
    <property type="match status" value="1"/>
</dbReference>
<dbReference type="InterPro" id="IPR018060">
    <property type="entry name" value="HTH_AraC"/>
</dbReference>
<keyword evidence="8" id="KW-1185">Reference proteome</keyword>
<dbReference type="InterPro" id="IPR020449">
    <property type="entry name" value="Tscrpt_reg_AraC-type_HTH"/>
</dbReference>
<evidence type="ECO:0000256" key="3">
    <source>
        <dbReference type="ARBA" id="ARBA00023159"/>
    </source>
</evidence>
<sequence>MLIRGLPVRDCDSNVTGNYRLTPKNRQMPPKGHDKSVRRSIPGLPSLPRPLYGRTESLPNRALTRRHSHPWVQLSYAIQGVLEVQTSAGRFVAPPERAVWIPAGVPHRVFSSPHTEMRSLYIDCSVAGWAAERCHVLGVSDLLRELIRAFSQIPVEYDQGGPHGRLAQVILDQLADAPQIDLMLPLPQDSRLRQIYQSLEQHPEQPTTLSHWSEKFGVTEKTLSRLFLRDTGLTFRAWRQRLRLLGALTPLERGERVTDVALACGYDSTSAFIAAFRQQFGETPGEFFR</sequence>
<dbReference type="SUPFAM" id="SSF46689">
    <property type="entry name" value="Homeodomain-like"/>
    <property type="match status" value="1"/>
</dbReference>
<protein>
    <submittedName>
        <fullName evidence="7">AraC family transcriptional regulator</fullName>
    </submittedName>
</protein>
<dbReference type="Gene3D" id="2.60.120.10">
    <property type="entry name" value="Jelly Rolls"/>
    <property type="match status" value="1"/>
</dbReference>
<keyword evidence="4" id="KW-0804">Transcription</keyword>
<dbReference type="InterPro" id="IPR014710">
    <property type="entry name" value="RmlC-like_jellyroll"/>
</dbReference>
<dbReference type="EMBL" id="PHHE01000001">
    <property type="protein sequence ID" value="PKA68721.1"/>
    <property type="molecule type" value="Genomic_DNA"/>
</dbReference>
<dbReference type="PRINTS" id="PR00032">
    <property type="entry name" value="HTHARAC"/>
</dbReference>
<evidence type="ECO:0000256" key="5">
    <source>
        <dbReference type="SAM" id="MobiDB-lite"/>
    </source>
</evidence>
<dbReference type="SUPFAM" id="SSF51182">
    <property type="entry name" value="RmlC-like cupins"/>
    <property type="match status" value="1"/>
</dbReference>
<evidence type="ECO:0000313" key="8">
    <source>
        <dbReference type="Proteomes" id="UP000232455"/>
    </source>
</evidence>
<evidence type="ECO:0000259" key="6">
    <source>
        <dbReference type="PROSITE" id="PS01124"/>
    </source>
</evidence>
<dbReference type="Proteomes" id="UP000232455">
    <property type="component" value="Unassembled WGS sequence"/>
</dbReference>
<evidence type="ECO:0000256" key="1">
    <source>
        <dbReference type="ARBA" id="ARBA00023015"/>
    </source>
</evidence>
<gene>
    <name evidence="7" type="ORF">ATI02_1513</name>
</gene>
<dbReference type="Pfam" id="PF12833">
    <property type="entry name" value="HTH_18"/>
    <property type="match status" value="1"/>
</dbReference>
<comment type="caution">
    <text evidence="7">The sequence shown here is derived from an EMBL/GenBank/DDBJ whole genome shotgun (WGS) entry which is preliminary data.</text>
</comment>
<keyword evidence="1" id="KW-0805">Transcription regulation</keyword>
<reference evidence="7 8" key="1">
    <citation type="submission" date="2017-11" db="EMBL/GenBank/DDBJ databases">
        <title>Genome sequencing of a diverse group of Pseudomonas species.</title>
        <authorList>
            <person name="Loper J."/>
        </authorList>
    </citation>
    <scope>NUCLEOTIDE SEQUENCE [LARGE SCALE GENOMIC DNA]</scope>
    <source>
        <strain evidence="7 8">LMG 25716</strain>
    </source>
</reference>
<dbReference type="PANTHER" id="PTHR11019:SF159">
    <property type="entry name" value="TRANSCRIPTIONAL REGULATOR-RELATED"/>
    <property type="match status" value="1"/>
</dbReference>
<dbReference type="SMART" id="SM00342">
    <property type="entry name" value="HTH_ARAC"/>
    <property type="match status" value="1"/>
</dbReference>
<name>A0ABX4PUK2_9PSED</name>
<feature type="region of interest" description="Disordered" evidence="5">
    <location>
        <begin position="14"/>
        <end position="55"/>
    </location>
</feature>